<dbReference type="EMBL" id="JADEXP010000371">
    <property type="protein sequence ID" value="MBE9070086.1"/>
    <property type="molecule type" value="Genomic_DNA"/>
</dbReference>
<evidence type="ECO:0000256" key="1">
    <source>
        <dbReference type="SAM" id="Phobius"/>
    </source>
</evidence>
<gene>
    <name evidence="2" type="ORF">IQ260_25935</name>
</gene>
<keyword evidence="1" id="KW-0812">Transmembrane</keyword>
<feature type="transmembrane region" description="Helical" evidence="1">
    <location>
        <begin position="22"/>
        <end position="40"/>
    </location>
</feature>
<dbReference type="AlphaFoldDB" id="A0A929FAM5"/>
<comment type="caution">
    <text evidence="2">The sequence shown here is derived from an EMBL/GenBank/DDBJ whole genome shotgun (WGS) entry which is preliminary data.</text>
</comment>
<sequence>MYRLLQLVHVIVLHLMTWLQPYLGPICLVVAWSVVALGLWQMFAATRDSVQQAQAMHRIPCAGCSFFTNQAVLKCALHPTQAMSEEAIGCLDFETANPTLAACQRLKALE</sequence>
<name>A0A929FAM5_LEPEC</name>
<proteinExistence type="predicted"/>
<keyword evidence="1" id="KW-1133">Transmembrane helix</keyword>
<keyword evidence="3" id="KW-1185">Reference proteome</keyword>
<organism evidence="2 3">
    <name type="scientific">Leptolyngbya cf. ectocarpi LEGE 11479</name>
    <dbReference type="NCBI Taxonomy" id="1828722"/>
    <lineage>
        <taxon>Bacteria</taxon>
        <taxon>Bacillati</taxon>
        <taxon>Cyanobacteriota</taxon>
        <taxon>Cyanophyceae</taxon>
        <taxon>Leptolyngbyales</taxon>
        <taxon>Leptolyngbyaceae</taxon>
        <taxon>Leptolyngbya group</taxon>
        <taxon>Leptolyngbya</taxon>
    </lineage>
</organism>
<evidence type="ECO:0000313" key="3">
    <source>
        <dbReference type="Proteomes" id="UP000615026"/>
    </source>
</evidence>
<dbReference type="Proteomes" id="UP000615026">
    <property type="component" value="Unassembled WGS sequence"/>
</dbReference>
<accession>A0A929FAM5</accession>
<evidence type="ECO:0000313" key="2">
    <source>
        <dbReference type="EMBL" id="MBE9070086.1"/>
    </source>
</evidence>
<reference evidence="2" key="1">
    <citation type="submission" date="2020-10" db="EMBL/GenBank/DDBJ databases">
        <authorList>
            <person name="Castelo-Branco R."/>
            <person name="Eusebio N."/>
            <person name="Adriana R."/>
            <person name="Vieira A."/>
            <person name="Brugerolle De Fraissinette N."/>
            <person name="Rezende De Castro R."/>
            <person name="Schneider M.P."/>
            <person name="Vasconcelos V."/>
            <person name="Leao P.N."/>
        </authorList>
    </citation>
    <scope>NUCLEOTIDE SEQUENCE</scope>
    <source>
        <strain evidence="2">LEGE 11479</strain>
    </source>
</reference>
<dbReference type="RefSeq" id="WP_193995971.1">
    <property type="nucleotide sequence ID" value="NZ_JADEXP010000371.1"/>
</dbReference>
<keyword evidence="1" id="KW-0472">Membrane</keyword>
<protein>
    <submittedName>
        <fullName evidence="2">Uncharacterized protein</fullName>
    </submittedName>
</protein>